<accession>D3AXG9</accession>
<dbReference type="STRING" id="670386.D3AXG9"/>
<evidence type="ECO:0000256" key="2">
    <source>
        <dbReference type="SAM" id="Phobius"/>
    </source>
</evidence>
<keyword evidence="2" id="KW-1133">Transmembrane helix</keyword>
<reference evidence="3 4" key="1">
    <citation type="journal article" date="2011" name="Genome Res.">
        <title>Phylogeny-wide analysis of social amoeba genomes highlights ancient origins for complex intercellular communication.</title>
        <authorList>
            <person name="Heidel A.J."/>
            <person name="Lawal H.M."/>
            <person name="Felder M."/>
            <person name="Schilde C."/>
            <person name="Helps N.R."/>
            <person name="Tunggal B."/>
            <person name="Rivero F."/>
            <person name="John U."/>
            <person name="Schleicher M."/>
            <person name="Eichinger L."/>
            <person name="Platzer M."/>
            <person name="Noegel A.A."/>
            <person name="Schaap P."/>
            <person name="Gloeckner G."/>
        </authorList>
    </citation>
    <scope>NUCLEOTIDE SEQUENCE [LARGE SCALE GENOMIC DNA]</scope>
    <source>
        <strain evidence="4">ATCC 26659 / Pp 5 / PN500</strain>
    </source>
</reference>
<evidence type="ECO:0000256" key="1">
    <source>
        <dbReference type="SAM" id="MobiDB-lite"/>
    </source>
</evidence>
<feature type="compositionally biased region" description="Low complexity" evidence="1">
    <location>
        <begin position="15"/>
        <end position="33"/>
    </location>
</feature>
<gene>
    <name evidence="3" type="ORF">PPL_00800</name>
</gene>
<proteinExistence type="predicted"/>
<feature type="region of interest" description="Disordered" evidence="1">
    <location>
        <begin position="1"/>
        <end position="39"/>
    </location>
</feature>
<dbReference type="Proteomes" id="UP000001396">
    <property type="component" value="Unassembled WGS sequence"/>
</dbReference>
<dbReference type="EMBL" id="ADBJ01000003">
    <property type="protein sequence ID" value="EFA86238.1"/>
    <property type="molecule type" value="Genomic_DNA"/>
</dbReference>
<dbReference type="GeneID" id="31356331"/>
<keyword evidence="2" id="KW-0812">Transmembrane</keyword>
<comment type="caution">
    <text evidence="3">The sequence shown here is derived from an EMBL/GenBank/DDBJ whole genome shotgun (WGS) entry which is preliminary data.</text>
</comment>
<keyword evidence="2" id="KW-0472">Membrane</keyword>
<sequence length="157" mass="17364">MIENNVYGIDEDDNLNSSPTSSSSSNNNNGSSSRKNHIPDRYLNDSQMLMSSIDGLVKDKKLTEAENNDGYDEDVMADDADAHQEESKKFYRPPLPSFLDNNDDLMRKITLVLGVLTMLVSGTLYGFAVISVDVKEILDFDQTEISNAISIGDVGIY</sequence>
<dbReference type="RefSeq" id="XP_020438343.1">
    <property type="nucleotide sequence ID" value="XM_020571820.1"/>
</dbReference>
<dbReference type="AlphaFoldDB" id="D3AXG9"/>
<evidence type="ECO:0000313" key="3">
    <source>
        <dbReference type="EMBL" id="EFA86238.1"/>
    </source>
</evidence>
<name>D3AXG9_HETP5</name>
<evidence type="ECO:0000313" key="4">
    <source>
        <dbReference type="Proteomes" id="UP000001396"/>
    </source>
</evidence>
<dbReference type="InParanoid" id="D3AXG9"/>
<keyword evidence="4" id="KW-1185">Reference proteome</keyword>
<protein>
    <submittedName>
        <fullName evidence="3">Uncharacterized protein</fullName>
    </submittedName>
</protein>
<organism evidence="3 4">
    <name type="scientific">Heterostelium pallidum (strain ATCC 26659 / Pp 5 / PN500)</name>
    <name type="common">Cellular slime mold</name>
    <name type="synonym">Polysphondylium pallidum</name>
    <dbReference type="NCBI Taxonomy" id="670386"/>
    <lineage>
        <taxon>Eukaryota</taxon>
        <taxon>Amoebozoa</taxon>
        <taxon>Evosea</taxon>
        <taxon>Eumycetozoa</taxon>
        <taxon>Dictyostelia</taxon>
        <taxon>Acytosteliales</taxon>
        <taxon>Acytosteliaceae</taxon>
        <taxon>Heterostelium</taxon>
    </lineage>
</organism>
<feature type="transmembrane region" description="Helical" evidence="2">
    <location>
        <begin position="109"/>
        <end position="130"/>
    </location>
</feature>